<dbReference type="Proteomes" id="UP001210538">
    <property type="component" value="Chromosome"/>
</dbReference>
<proteinExistence type="predicted"/>
<sequence length="50" mass="5606">MNKPNKDIRVSLRITTEQAEALQKLLVDTGKAKTQSSAIQYLITQMMIKG</sequence>
<name>A0AAX3LF43_9ENTR</name>
<gene>
    <name evidence="1" type="ORF">PHA72_07570</name>
</gene>
<accession>A0AAX3LF43</accession>
<dbReference type="AlphaFoldDB" id="A0AAX3LF43"/>
<dbReference type="EMBL" id="CP116347">
    <property type="protein sequence ID" value="WCE14713.1"/>
    <property type="molecule type" value="Genomic_DNA"/>
</dbReference>
<evidence type="ECO:0000313" key="2">
    <source>
        <dbReference type="Proteomes" id="UP001210538"/>
    </source>
</evidence>
<evidence type="ECO:0000313" key="1">
    <source>
        <dbReference type="EMBL" id="WCE14713.1"/>
    </source>
</evidence>
<dbReference type="RefSeq" id="WP_235837056.1">
    <property type="nucleotide sequence ID" value="NZ_CP116347.1"/>
</dbReference>
<reference evidence="1 2" key="1">
    <citation type="submission" date="2023-01" db="EMBL/GenBank/DDBJ databases">
        <title>Genome sequence resource and annotation of Enterobacter ludwigii, an economically important pathogen of seedling wilt with strawberry.</title>
        <authorList>
            <person name="Xie Y."/>
        </authorList>
    </citation>
    <scope>NUCLEOTIDE SEQUENCE [LARGE SCALE GENOMIC DNA]</scope>
    <source>
        <strain evidence="1 2">CM-TZ4</strain>
    </source>
</reference>
<organism evidence="1 2">
    <name type="scientific">Enterobacter ludwigii</name>
    <dbReference type="NCBI Taxonomy" id="299767"/>
    <lineage>
        <taxon>Bacteria</taxon>
        <taxon>Pseudomonadati</taxon>
        <taxon>Pseudomonadota</taxon>
        <taxon>Gammaproteobacteria</taxon>
        <taxon>Enterobacterales</taxon>
        <taxon>Enterobacteriaceae</taxon>
        <taxon>Enterobacter</taxon>
        <taxon>Enterobacter cloacae complex</taxon>
    </lineage>
</organism>
<keyword evidence="2" id="KW-1185">Reference proteome</keyword>
<protein>
    <submittedName>
        <fullName evidence="1">Uncharacterized protein</fullName>
    </submittedName>
</protein>